<proteinExistence type="inferred from homology"/>
<dbReference type="InterPro" id="IPR013094">
    <property type="entry name" value="AB_hydrolase_3"/>
</dbReference>
<keyword evidence="4" id="KW-1133">Transmembrane helix</keyword>
<evidence type="ECO:0000259" key="5">
    <source>
        <dbReference type="Pfam" id="PF07859"/>
    </source>
</evidence>
<comment type="similarity">
    <text evidence="1">Belongs to the 'GDXG' lipolytic enzyme family.</text>
</comment>
<keyword evidence="7" id="KW-1185">Reference proteome</keyword>
<dbReference type="Proteomes" id="UP001175227">
    <property type="component" value="Unassembled WGS sequence"/>
</dbReference>
<evidence type="ECO:0000313" key="7">
    <source>
        <dbReference type="Proteomes" id="UP001175227"/>
    </source>
</evidence>
<dbReference type="AlphaFoldDB" id="A0AA39P0U7"/>
<feature type="active site" evidence="3">
    <location>
        <position position="181"/>
    </location>
</feature>
<comment type="caution">
    <text evidence="6">The sequence shown here is derived from an EMBL/GenBank/DDBJ whole genome shotgun (WGS) entry which is preliminary data.</text>
</comment>
<feature type="transmembrane region" description="Helical" evidence="4">
    <location>
        <begin position="101"/>
        <end position="122"/>
    </location>
</feature>
<reference evidence="6" key="1">
    <citation type="submission" date="2023-06" db="EMBL/GenBank/DDBJ databases">
        <authorList>
            <consortium name="Lawrence Berkeley National Laboratory"/>
            <person name="Ahrendt S."/>
            <person name="Sahu N."/>
            <person name="Indic B."/>
            <person name="Wong-Bajracharya J."/>
            <person name="Merenyi Z."/>
            <person name="Ke H.-M."/>
            <person name="Monk M."/>
            <person name="Kocsube S."/>
            <person name="Drula E."/>
            <person name="Lipzen A."/>
            <person name="Balint B."/>
            <person name="Henrissat B."/>
            <person name="Andreopoulos B."/>
            <person name="Martin F.M."/>
            <person name="Harder C.B."/>
            <person name="Rigling D."/>
            <person name="Ford K.L."/>
            <person name="Foster G.D."/>
            <person name="Pangilinan J."/>
            <person name="Papanicolaou A."/>
            <person name="Barry K."/>
            <person name="LaButti K."/>
            <person name="Viragh M."/>
            <person name="Koriabine M."/>
            <person name="Yan M."/>
            <person name="Riley R."/>
            <person name="Champramary S."/>
            <person name="Plett K.L."/>
            <person name="Tsai I.J."/>
            <person name="Slot J."/>
            <person name="Sipos G."/>
            <person name="Plett J."/>
            <person name="Nagy L.G."/>
            <person name="Grigoriev I.V."/>
        </authorList>
    </citation>
    <scope>NUCLEOTIDE SEQUENCE</scope>
    <source>
        <strain evidence="6">ICMP 16352</strain>
    </source>
</reference>
<dbReference type="PANTHER" id="PTHR48081">
    <property type="entry name" value="AB HYDROLASE SUPERFAMILY PROTEIN C4A8.06C"/>
    <property type="match status" value="1"/>
</dbReference>
<feature type="transmembrane region" description="Helical" evidence="4">
    <location>
        <begin position="12"/>
        <end position="32"/>
    </location>
</feature>
<keyword evidence="4" id="KW-0472">Membrane</keyword>
<dbReference type="EMBL" id="JAUEPR010000023">
    <property type="protein sequence ID" value="KAK0475434.1"/>
    <property type="molecule type" value="Genomic_DNA"/>
</dbReference>
<dbReference type="PROSITE" id="PS01174">
    <property type="entry name" value="LIPASE_GDXG_SER"/>
    <property type="match status" value="1"/>
</dbReference>
<dbReference type="InterPro" id="IPR029058">
    <property type="entry name" value="AB_hydrolase_fold"/>
</dbReference>
<evidence type="ECO:0000256" key="2">
    <source>
        <dbReference type="ARBA" id="ARBA00022801"/>
    </source>
</evidence>
<dbReference type="PANTHER" id="PTHR48081:SF31">
    <property type="entry name" value="STERYL ACETYL HYDROLASE MUG81-RELATED"/>
    <property type="match status" value="1"/>
</dbReference>
<keyword evidence="2 6" id="KW-0378">Hydrolase</keyword>
<accession>A0AA39P0U7</accession>
<dbReference type="SUPFAM" id="SSF53474">
    <property type="entry name" value="alpha/beta-Hydrolases"/>
    <property type="match status" value="1"/>
</dbReference>
<name>A0AA39P0U7_9AGAR</name>
<sequence>MVTVRQCCEVGILTFILPFYVLGRLAVSFFTYERPKTWRAVCTHAFFRLAAHSMTFVKLVLDETPNAYIKWTKSARVVPIVEDLPAGAKLLWIGPKRLDKVLLYMHGGGFLFGCSPSFIRFFRLLQLELGKRDVNIGIGLVAYKLAPDAAFPSQAITAKNALEHLFLAGVQPHNLIIAGDSAGGNLVLQILQHIADPQPMIPPLAVPSPSRFLGILLISPWVCLDGAESFKVNGKYDLISARTFHYLGNHILCDIPERDRAFVDPVGFEGRPLMVDKLAHEVLVTSGEKECMHLAHKLLVETYLKGDVHFAVTKGVNGVHDDMLFELVIPGEKEERLSPTTWIIIDWCEGLFGEKKTSFLR</sequence>
<keyword evidence="4" id="KW-0812">Transmembrane</keyword>
<organism evidence="6 7">
    <name type="scientific">Armillaria novae-zelandiae</name>
    <dbReference type="NCBI Taxonomy" id="153914"/>
    <lineage>
        <taxon>Eukaryota</taxon>
        <taxon>Fungi</taxon>
        <taxon>Dikarya</taxon>
        <taxon>Basidiomycota</taxon>
        <taxon>Agaricomycotina</taxon>
        <taxon>Agaricomycetes</taxon>
        <taxon>Agaricomycetidae</taxon>
        <taxon>Agaricales</taxon>
        <taxon>Marasmiineae</taxon>
        <taxon>Physalacriaceae</taxon>
        <taxon>Armillaria</taxon>
    </lineage>
</organism>
<evidence type="ECO:0000256" key="3">
    <source>
        <dbReference type="PROSITE-ProRule" id="PRU10038"/>
    </source>
</evidence>
<dbReference type="Pfam" id="PF07859">
    <property type="entry name" value="Abhydrolase_3"/>
    <property type="match status" value="1"/>
</dbReference>
<evidence type="ECO:0000256" key="4">
    <source>
        <dbReference type="SAM" id="Phobius"/>
    </source>
</evidence>
<dbReference type="Gene3D" id="3.40.50.1820">
    <property type="entry name" value="alpha/beta hydrolase"/>
    <property type="match status" value="1"/>
</dbReference>
<evidence type="ECO:0000313" key="6">
    <source>
        <dbReference type="EMBL" id="KAK0475434.1"/>
    </source>
</evidence>
<gene>
    <name evidence="6" type="ORF">IW261DRAFT_1567837</name>
</gene>
<evidence type="ECO:0000256" key="1">
    <source>
        <dbReference type="ARBA" id="ARBA00010515"/>
    </source>
</evidence>
<protein>
    <submittedName>
        <fullName evidence="6">Alpha/Beta hydrolase protein</fullName>
    </submittedName>
</protein>
<feature type="domain" description="Alpha/beta hydrolase fold-3" evidence="5">
    <location>
        <begin position="102"/>
        <end position="319"/>
    </location>
</feature>
<dbReference type="InterPro" id="IPR033140">
    <property type="entry name" value="Lipase_GDXG_put_SER_AS"/>
</dbReference>
<dbReference type="GO" id="GO:0016787">
    <property type="term" value="F:hydrolase activity"/>
    <property type="evidence" value="ECO:0007669"/>
    <property type="project" value="UniProtKB-KW"/>
</dbReference>
<dbReference type="InterPro" id="IPR050300">
    <property type="entry name" value="GDXG_lipolytic_enzyme"/>
</dbReference>